<gene>
    <name evidence="2" type="ORF">HMPREF9336_02227</name>
</gene>
<feature type="region of interest" description="Disordered" evidence="1">
    <location>
        <begin position="407"/>
        <end position="478"/>
    </location>
</feature>
<dbReference type="RefSeq" id="WP_007470380.1">
    <property type="nucleotide sequence ID" value="NZ_KI391953.1"/>
</dbReference>
<evidence type="ECO:0000313" key="2">
    <source>
        <dbReference type="EMBL" id="EFV12970.1"/>
    </source>
</evidence>
<feature type="compositionally biased region" description="Polar residues" evidence="1">
    <location>
        <begin position="467"/>
        <end position="478"/>
    </location>
</feature>
<comment type="caution">
    <text evidence="2">The sequence shown here is derived from an EMBL/GenBank/DDBJ whole genome shotgun (WGS) entry which is preliminary data.</text>
</comment>
<organism evidence="2 3">
    <name type="scientific">Segniliparus rugosus (strain ATCC BAA-974 / DSM 45345 / CCUG 50838 / CIP 108380 / JCM 13579 / CDC 945)</name>
    <dbReference type="NCBI Taxonomy" id="679197"/>
    <lineage>
        <taxon>Bacteria</taxon>
        <taxon>Bacillati</taxon>
        <taxon>Actinomycetota</taxon>
        <taxon>Actinomycetes</taxon>
        <taxon>Mycobacteriales</taxon>
        <taxon>Segniliparaceae</taxon>
        <taxon>Segniliparus</taxon>
    </lineage>
</organism>
<sequence>MPEFSLNVLKTWKPETLIAEAARLGEKTDAFAEINNEIADLNNRAAAQSVGTAADARYEYLKATTSFTDDKIQLMREEKQIWEEAGHDLAAKHNRLFTAVQAAMRAGFVVNSKGGIEGDYPRQSQELFDKHAEAVGRAKHELEQADEHHAQKIREISGRIKEGTGGEPHKKKDWLTFGGEHKDDPGVMPTSPKHPGVNTAQFEKLYGRAPQSDSDWKMAQILDTNTLVGRNNGVPAKVTVGHIKPVPGQGIVRVGLYIPANNVFNLPFNDLGDDRGPNDQFDPRQTRVSIYIDYENGVVVARQNPSIGTNEETEVQDPTVNVQQTSDGRVRVHYDATNPLAPPGSHMGGLSVNGDITLTPTENGVQIDGRVGDYPSMEVYQDRQGTTTTAYDYQATGSEFGPMANLRPHHDVGAGDPGPLQETQPGYQQWDGPGIPSHTTQVNVPGQEMTLGPENADNPPHVDPVAPSSQTPQMEGAI</sequence>
<keyword evidence="3" id="KW-1185">Reference proteome</keyword>
<dbReference type="Proteomes" id="UP000004816">
    <property type="component" value="Unassembled WGS sequence"/>
</dbReference>
<accession>E5XRV5</accession>
<feature type="compositionally biased region" description="Basic and acidic residues" evidence="1">
    <location>
        <begin position="161"/>
        <end position="185"/>
    </location>
</feature>
<dbReference type="eggNOG" id="COG1340">
    <property type="taxonomic scope" value="Bacteria"/>
</dbReference>
<dbReference type="EMBL" id="ACZI02000002">
    <property type="protein sequence ID" value="EFV12970.1"/>
    <property type="molecule type" value="Genomic_DNA"/>
</dbReference>
<dbReference type="STRING" id="679197.HMPREF9336_02227"/>
<feature type="region of interest" description="Disordered" evidence="1">
    <location>
        <begin position="161"/>
        <end position="198"/>
    </location>
</feature>
<reference evidence="2 3" key="1">
    <citation type="journal article" date="2011" name="Stand. Genomic Sci.">
        <title>High quality draft genome sequence of Segniliparus rugosus CDC 945(T)= (ATCC BAA-974(T)).</title>
        <authorList>
            <person name="Earl A.M."/>
            <person name="Desjardins C.A."/>
            <person name="Fitzgerald M.G."/>
            <person name="Arachchi H.M."/>
            <person name="Zeng Q."/>
            <person name="Mehta T."/>
            <person name="Griggs A."/>
            <person name="Birren B.W."/>
            <person name="Toney N.C."/>
            <person name="Carr J."/>
            <person name="Posey J."/>
            <person name="Butler W.R."/>
        </authorList>
    </citation>
    <scope>NUCLEOTIDE SEQUENCE [LARGE SCALE GENOMIC DNA]</scope>
    <source>
        <strain evidence="3">ATCC BAA-974 / DSM 45345 / CCUG 50838 / CIP 108380 / JCM 13579 / CDC 945</strain>
    </source>
</reference>
<proteinExistence type="predicted"/>
<dbReference type="HOGENOM" id="CLU_570946_0_0_11"/>
<name>E5XRV5_SEGRC</name>
<evidence type="ECO:0000256" key="1">
    <source>
        <dbReference type="SAM" id="MobiDB-lite"/>
    </source>
</evidence>
<dbReference type="AlphaFoldDB" id="E5XRV5"/>
<evidence type="ECO:0000313" key="3">
    <source>
        <dbReference type="Proteomes" id="UP000004816"/>
    </source>
</evidence>
<protein>
    <submittedName>
        <fullName evidence="2">Uncharacterized protein</fullName>
    </submittedName>
</protein>